<reference evidence="1 2" key="2">
    <citation type="submission" date="2015-05" db="EMBL/GenBank/DDBJ databases">
        <authorList>
            <person name="Morales-Cruz A."/>
            <person name="Amrine K.C."/>
            <person name="Cantu D."/>
        </authorList>
    </citation>
    <scope>NUCLEOTIDE SEQUENCE [LARGE SCALE GENOMIC DNA]</scope>
    <source>
        <strain evidence="1">DA912</strain>
    </source>
</reference>
<name>A0A0G2FDM5_9PEZI</name>
<comment type="caution">
    <text evidence="1">The sequence shown here is derived from an EMBL/GenBank/DDBJ whole genome shotgun (WGS) entry which is preliminary data.</text>
</comment>
<gene>
    <name evidence="1" type="ORF">UCDDA912_g07323</name>
</gene>
<organism evidence="1 2">
    <name type="scientific">Diaporthe ampelina</name>
    <dbReference type="NCBI Taxonomy" id="1214573"/>
    <lineage>
        <taxon>Eukaryota</taxon>
        <taxon>Fungi</taxon>
        <taxon>Dikarya</taxon>
        <taxon>Ascomycota</taxon>
        <taxon>Pezizomycotina</taxon>
        <taxon>Sordariomycetes</taxon>
        <taxon>Sordariomycetidae</taxon>
        <taxon>Diaporthales</taxon>
        <taxon>Diaporthaceae</taxon>
        <taxon>Diaporthe</taxon>
    </lineage>
</organism>
<dbReference type="AlphaFoldDB" id="A0A0G2FDM5"/>
<proteinExistence type="predicted"/>
<dbReference type="Proteomes" id="UP000034680">
    <property type="component" value="Unassembled WGS sequence"/>
</dbReference>
<protein>
    <submittedName>
        <fullName evidence="1">Uncharacterized protein</fullName>
    </submittedName>
</protein>
<reference evidence="1 2" key="1">
    <citation type="submission" date="2015-05" db="EMBL/GenBank/DDBJ databases">
        <title>Distinctive expansion of gene families associated with plant cell wall degradation and secondary metabolism in the genomes of grapevine trunk pathogens.</title>
        <authorList>
            <person name="Lawrence D.P."/>
            <person name="Travadon R."/>
            <person name="Rolshausen P.E."/>
            <person name="Baumgartner K."/>
        </authorList>
    </citation>
    <scope>NUCLEOTIDE SEQUENCE [LARGE SCALE GENOMIC DNA]</scope>
    <source>
        <strain evidence="1">DA912</strain>
    </source>
</reference>
<dbReference type="EMBL" id="LCUC01000291">
    <property type="protein sequence ID" value="KKY32697.1"/>
    <property type="molecule type" value="Genomic_DNA"/>
</dbReference>
<dbReference type="OrthoDB" id="5354164at2759"/>
<evidence type="ECO:0000313" key="2">
    <source>
        <dbReference type="Proteomes" id="UP000034680"/>
    </source>
</evidence>
<keyword evidence="2" id="KW-1185">Reference proteome</keyword>
<sequence length="270" mass="29574">MFENRKINLDPGTLGQVMAISAGGSIYVAMPLLSDPFDLVQDNEIKHITGNISKPGLSLMIPPMAPRLRKVDEDKWTLVNHAPFDGRLDDCFQHTSLHLPFTGYQLPMMTAEHGYQGVEANFVETLVSVFDRHETGSNCLHHQPRRCLCSFWSPNRALEATAGHYLVDVVHVVIPVAGQRLLVDAACAKRRGASDVKALVGAQALQFHEVFYLLIVVVKIGVDVANAADLCDRPAGIDARGRYVGIIELEATADCERKSDGGESDGEAHY</sequence>
<accession>A0A0G2FDM5</accession>
<evidence type="ECO:0000313" key="1">
    <source>
        <dbReference type="EMBL" id="KKY32697.1"/>
    </source>
</evidence>